<dbReference type="KEGG" id="tig:THII_3335"/>
<dbReference type="PROSITE" id="PS50240">
    <property type="entry name" value="TRYPSIN_DOM"/>
    <property type="match status" value="1"/>
</dbReference>
<keyword evidence="6 9" id="KW-0720">Serine protease</keyword>
<dbReference type="HOGENOM" id="CLU_006842_7_1_6"/>
<feature type="domain" description="Peptidase S1" evidence="10">
    <location>
        <begin position="36"/>
        <end position="283"/>
    </location>
</feature>
<dbReference type="PRINTS" id="PR00722">
    <property type="entry name" value="CHYMOTRYPSIN"/>
</dbReference>
<keyword evidence="11" id="KW-0812">Transmembrane</keyword>
<keyword evidence="3 9" id="KW-0645">Protease</keyword>
<keyword evidence="4" id="KW-0732">Signal</keyword>
<evidence type="ECO:0000256" key="1">
    <source>
        <dbReference type="ARBA" id="ARBA00004613"/>
    </source>
</evidence>
<keyword evidence="8" id="KW-1015">Disulfide bond</keyword>
<dbReference type="InterPro" id="IPR001314">
    <property type="entry name" value="Peptidase_S1A"/>
</dbReference>
<evidence type="ECO:0000313" key="11">
    <source>
        <dbReference type="EMBL" id="BAP57632.1"/>
    </source>
</evidence>
<evidence type="ECO:0000256" key="9">
    <source>
        <dbReference type="RuleBase" id="RU363034"/>
    </source>
</evidence>
<evidence type="ECO:0000256" key="8">
    <source>
        <dbReference type="ARBA" id="ARBA00023157"/>
    </source>
</evidence>
<dbReference type="PANTHER" id="PTHR24252">
    <property type="entry name" value="ACROSIN-RELATED"/>
    <property type="match status" value="1"/>
</dbReference>
<dbReference type="GO" id="GO:0005576">
    <property type="term" value="C:extracellular region"/>
    <property type="evidence" value="ECO:0007669"/>
    <property type="project" value="UniProtKB-SubCell"/>
</dbReference>
<dbReference type="FunFam" id="2.40.10.10:FF:000146">
    <property type="entry name" value="Serine protease 53"/>
    <property type="match status" value="1"/>
</dbReference>
<dbReference type="GO" id="GO:0004252">
    <property type="term" value="F:serine-type endopeptidase activity"/>
    <property type="evidence" value="ECO:0007669"/>
    <property type="project" value="InterPro"/>
</dbReference>
<dbReference type="InterPro" id="IPR001254">
    <property type="entry name" value="Trypsin_dom"/>
</dbReference>
<accession>A0A090ANE7</accession>
<dbReference type="PROSITE" id="PS00135">
    <property type="entry name" value="TRYPSIN_SER"/>
    <property type="match status" value="1"/>
</dbReference>
<protein>
    <submittedName>
        <fullName evidence="11">Transmembrane protease serine 2</fullName>
    </submittedName>
</protein>
<evidence type="ECO:0000259" key="10">
    <source>
        <dbReference type="PROSITE" id="PS50240"/>
    </source>
</evidence>
<keyword evidence="5 9" id="KW-0378">Hydrolase</keyword>
<gene>
    <name evidence="11" type="ORF">THII_3335</name>
</gene>
<evidence type="ECO:0000256" key="5">
    <source>
        <dbReference type="ARBA" id="ARBA00022801"/>
    </source>
</evidence>
<evidence type="ECO:0000256" key="3">
    <source>
        <dbReference type="ARBA" id="ARBA00022670"/>
    </source>
</evidence>
<dbReference type="SMART" id="SM00020">
    <property type="entry name" value="Tryp_SPc"/>
    <property type="match status" value="1"/>
</dbReference>
<proteinExistence type="predicted"/>
<dbReference type="PANTHER" id="PTHR24252:SF12">
    <property type="entry name" value="TRANSMEMBRANE SERINE PROTEASE 7"/>
    <property type="match status" value="1"/>
</dbReference>
<evidence type="ECO:0000313" key="12">
    <source>
        <dbReference type="Proteomes" id="UP000031623"/>
    </source>
</evidence>
<comment type="subcellular location">
    <subcellularLocation>
        <location evidence="1">Secreted</location>
    </subcellularLocation>
</comment>
<dbReference type="SUPFAM" id="SSF50494">
    <property type="entry name" value="Trypsin-like serine proteases"/>
    <property type="match status" value="1"/>
</dbReference>
<keyword evidence="7" id="KW-0865">Zymogen</keyword>
<sequence length="398" mass="44077">MFNAIKIFITLLLFLTTSLWASDEKMSSPIHRMPRIIGGQDAPAGKWPWMVSIHLASDKSSFCGGSLIHPYWVLTAAHCVDGLQLTDPPLKAEEIFVVIGLHQQSHFEQEGEQRQITRIIQHPYWNRLHLSWPFDIALLQLAEPSKQVPVRIPLNVPHRLIPEQSVIALGWGLTDAADDNSVADVLQTVELPVISNTTCQSAYLGEREISATMLCVGFADGKKDSCVGDSGGPLILFEEGQWQQVGIISYGGKKNGPRCGGTNAYGITTRVFEHLDFIEKQVPLPTVGAYDGIWISPQLPNQFVIVRNTTDTFALAFLDTAEQRWQALLGLTGYFNTTVSSLSSLPYTMIAEFKPNITPLPPINQATLEIITCQTAEETHHDNCFLPEGTLLSLKKLF</sequence>
<dbReference type="InterPro" id="IPR018114">
    <property type="entry name" value="TRYPSIN_HIS"/>
</dbReference>
<dbReference type="GO" id="GO:0006508">
    <property type="term" value="P:proteolysis"/>
    <property type="evidence" value="ECO:0007669"/>
    <property type="project" value="UniProtKB-KW"/>
</dbReference>
<reference evidence="11 12" key="1">
    <citation type="journal article" date="2014" name="ISME J.">
        <title>Ecophysiology of Thioploca ingrica as revealed by the complete genome sequence supplemented with proteomic evidence.</title>
        <authorList>
            <person name="Kojima H."/>
            <person name="Ogura Y."/>
            <person name="Yamamoto N."/>
            <person name="Togashi T."/>
            <person name="Mori H."/>
            <person name="Watanabe T."/>
            <person name="Nemoto F."/>
            <person name="Kurokawa K."/>
            <person name="Hayashi T."/>
            <person name="Fukui M."/>
        </authorList>
    </citation>
    <scope>NUCLEOTIDE SEQUENCE [LARGE SCALE GENOMIC DNA]</scope>
</reference>
<dbReference type="InterPro" id="IPR009003">
    <property type="entry name" value="Peptidase_S1_PA"/>
</dbReference>
<dbReference type="CDD" id="cd00190">
    <property type="entry name" value="Tryp_SPc"/>
    <property type="match status" value="1"/>
</dbReference>
<evidence type="ECO:0000256" key="4">
    <source>
        <dbReference type="ARBA" id="ARBA00022729"/>
    </source>
</evidence>
<dbReference type="OrthoDB" id="9813836at2"/>
<evidence type="ECO:0000256" key="7">
    <source>
        <dbReference type="ARBA" id="ARBA00023145"/>
    </source>
</evidence>
<dbReference type="InterPro" id="IPR033116">
    <property type="entry name" value="TRYPSIN_SER"/>
</dbReference>
<dbReference type="AlphaFoldDB" id="A0A090ANE7"/>
<evidence type="ECO:0000256" key="2">
    <source>
        <dbReference type="ARBA" id="ARBA00022525"/>
    </source>
</evidence>
<dbReference type="InterPro" id="IPR043504">
    <property type="entry name" value="Peptidase_S1_PA_chymotrypsin"/>
</dbReference>
<dbReference type="STRING" id="40754.THII_3335"/>
<dbReference type="EMBL" id="AP014633">
    <property type="protein sequence ID" value="BAP57632.1"/>
    <property type="molecule type" value="Genomic_DNA"/>
</dbReference>
<organism evidence="11 12">
    <name type="scientific">Thioploca ingrica</name>
    <dbReference type="NCBI Taxonomy" id="40754"/>
    <lineage>
        <taxon>Bacteria</taxon>
        <taxon>Pseudomonadati</taxon>
        <taxon>Pseudomonadota</taxon>
        <taxon>Gammaproteobacteria</taxon>
        <taxon>Thiotrichales</taxon>
        <taxon>Thiotrichaceae</taxon>
        <taxon>Thioploca</taxon>
    </lineage>
</organism>
<dbReference type="PROSITE" id="PS00134">
    <property type="entry name" value="TRYPSIN_HIS"/>
    <property type="match status" value="1"/>
</dbReference>
<evidence type="ECO:0000256" key="6">
    <source>
        <dbReference type="ARBA" id="ARBA00022825"/>
    </source>
</evidence>
<keyword evidence="12" id="KW-1185">Reference proteome</keyword>
<dbReference type="Proteomes" id="UP000031623">
    <property type="component" value="Chromosome"/>
</dbReference>
<dbReference type="Pfam" id="PF00089">
    <property type="entry name" value="Trypsin"/>
    <property type="match status" value="1"/>
</dbReference>
<keyword evidence="2" id="KW-0964">Secreted</keyword>
<keyword evidence="11" id="KW-0472">Membrane</keyword>
<dbReference type="Gene3D" id="2.40.10.10">
    <property type="entry name" value="Trypsin-like serine proteases"/>
    <property type="match status" value="1"/>
</dbReference>
<name>A0A090ANE7_9GAMM</name>